<dbReference type="CDD" id="cd09731">
    <property type="entry name" value="Cse2_I-E"/>
    <property type="match status" value="1"/>
</dbReference>
<dbReference type="AlphaFoldDB" id="A0A918WCK1"/>
<evidence type="ECO:0008006" key="4">
    <source>
        <dbReference type="Google" id="ProtNLM"/>
    </source>
</evidence>
<evidence type="ECO:0000313" key="2">
    <source>
        <dbReference type="EMBL" id="GHA98603.1"/>
    </source>
</evidence>
<dbReference type="RefSeq" id="WP_189980748.1">
    <property type="nucleotide sequence ID" value="NZ_BMUL01000013.1"/>
</dbReference>
<protein>
    <recommendedName>
        <fullName evidence="4">Type I-E CRISPR-associated protein Cse2/CasB</fullName>
    </recommendedName>
</protein>
<evidence type="ECO:0000313" key="3">
    <source>
        <dbReference type="Proteomes" id="UP000644020"/>
    </source>
</evidence>
<evidence type="ECO:0000256" key="1">
    <source>
        <dbReference type="SAM" id="MobiDB-lite"/>
    </source>
</evidence>
<name>A0A918WCK1_9ACTN</name>
<feature type="region of interest" description="Disordered" evidence="1">
    <location>
        <begin position="1"/>
        <end position="30"/>
    </location>
</feature>
<dbReference type="Pfam" id="PF09485">
    <property type="entry name" value="CRISPR_Cse2"/>
    <property type="match status" value="1"/>
</dbReference>
<organism evidence="2 3">
    <name type="scientific">Streptomyces termitum</name>
    <dbReference type="NCBI Taxonomy" id="67368"/>
    <lineage>
        <taxon>Bacteria</taxon>
        <taxon>Bacillati</taxon>
        <taxon>Actinomycetota</taxon>
        <taxon>Actinomycetes</taxon>
        <taxon>Kitasatosporales</taxon>
        <taxon>Streptomycetaceae</taxon>
        <taxon>Streptomyces</taxon>
    </lineage>
</organism>
<dbReference type="EMBL" id="BMUL01000013">
    <property type="protein sequence ID" value="GHA98603.1"/>
    <property type="molecule type" value="Genomic_DNA"/>
</dbReference>
<keyword evidence="3" id="KW-1185">Reference proteome</keyword>
<proteinExistence type="predicted"/>
<accession>A0A918WCK1</accession>
<reference evidence="2" key="2">
    <citation type="submission" date="2020-09" db="EMBL/GenBank/DDBJ databases">
        <authorList>
            <person name="Sun Q."/>
            <person name="Ohkuma M."/>
        </authorList>
    </citation>
    <scope>NUCLEOTIDE SEQUENCE</scope>
    <source>
        <strain evidence="2">JCM 4518</strain>
    </source>
</reference>
<sequence length="253" mass="27504">MTTMEQEPAPRQPAGQSPVRRQHGPGPAGVAAARCVSRLQRGYRQDNPAAVAELARLRRGAGQTAHTVQDHWGLGGLEELGDALAESSMRVRREHAEEAVYLAVTLWALHQQSVRDSDMHRTGATLGGAVRTLIRKRTEEKPGSDDAENEPLRKRLVRVGTADSIASVAVRLREIVLLLRGGQVPLDYGRLADQLCRWQTPSERAAVRREWGREFHLAAPRRGSTARNGGDGSDAIDPSLSSGSTDDDYGPGD</sequence>
<dbReference type="NCBIfam" id="TIGR02548">
    <property type="entry name" value="casB_cse2"/>
    <property type="match status" value="1"/>
</dbReference>
<gene>
    <name evidence="2" type="ORF">GCM10010305_47650</name>
</gene>
<dbReference type="InterPro" id="IPR013382">
    <property type="entry name" value="CRISPR-assoc_prot_Cse2"/>
</dbReference>
<feature type="region of interest" description="Disordered" evidence="1">
    <location>
        <begin position="217"/>
        <end position="253"/>
    </location>
</feature>
<dbReference type="InterPro" id="IPR038287">
    <property type="entry name" value="Cse2_sf"/>
</dbReference>
<dbReference type="Proteomes" id="UP000644020">
    <property type="component" value="Unassembled WGS sequence"/>
</dbReference>
<dbReference type="Gene3D" id="1.10.520.40">
    <property type="entry name" value="CRISPR-associated protein Cse2"/>
    <property type="match status" value="1"/>
</dbReference>
<reference evidence="2" key="1">
    <citation type="journal article" date="2014" name="Int. J. Syst. Evol. Microbiol.">
        <title>Complete genome sequence of Corynebacterium casei LMG S-19264T (=DSM 44701T), isolated from a smear-ripened cheese.</title>
        <authorList>
            <consortium name="US DOE Joint Genome Institute (JGI-PGF)"/>
            <person name="Walter F."/>
            <person name="Albersmeier A."/>
            <person name="Kalinowski J."/>
            <person name="Ruckert C."/>
        </authorList>
    </citation>
    <scope>NUCLEOTIDE SEQUENCE</scope>
    <source>
        <strain evidence="2">JCM 4518</strain>
    </source>
</reference>
<comment type="caution">
    <text evidence="2">The sequence shown here is derived from an EMBL/GenBank/DDBJ whole genome shotgun (WGS) entry which is preliminary data.</text>
</comment>